<dbReference type="AlphaFoldDB" id="A0ABD1EIQ6"/>
<comment type="caution">
    <text evidence="8">The sequence shown here is derived from an EMBL/GenBank/DDBJ whole genome shotgun (WGS) entry which is preliminary data.</text>
</comment>
<keyword evidence="3 7" id="KW-0507">mRNA processing</keyword>
<keyword evidence="4 7" id="KW-0508">mRNA splicing</keyword>
<dbReference type="GO" id="GO:0000387">
    <property type="term" value="P:spliceosomal snRNP assembly"/>
    <property type="evidence" value="ECO:0007669"/>
    <property type="project" value="UniProtKB-UniRule"/>
</dbReference>
<dbReference type="Proteomes" id="UP001566132">
    <property type="component" value="Unassembled WGS sequence"/>
</dbReference>
<reference evidence="8 9" key="1">
    <citation type="submission" date="2024-05" db="EMBL/GenBank/DDBJ databases">
        <title>Genetic variation in Jamaican populations of the coffee berry borer (Hypothenemus hampei).</title>
        <authorList>
            <person name="Errbii M."/>
            <person name="Myrie A."/>
        </authorList>
    </citation>
    <scope>NUCLEOTIDE SEQUENCE [LARGE SCALE GENOMIC DNA]</scope>
    <source>
        <strain evidence="8">JA-Hopewell-2020-01-JO</strain>
        <tissue evidence="8">Whole body</tissue>
    </source>
</reference>
<protein>
    <recommendedName>
        <fullName evidence="6 7">Gem-associated protein 2</fullName>
    </recommendedName>
</protein>
<dbReference type="Pfam" id="PF04938">
    <property type="entry name" value="SIP1"/>
    <property type="match status" value="1"/>
</dbReference>
<dbReference type="InterPro" id="IPR035426">
    <property type="entry name" value="Gemin2/Brr1"/>
</dbReference>
<keyword evidence="2 7" id="KW-0963">Cytoplasm</keyword>
<dbReference type="GO" id="GO:0000245">
    <property type="term" value="P:spliceosomal complex assembly"/>
    <property type="evidence" value="ECO:0007669"/>
    <property type="project" value="UniProtKB-UniRule"/>
</dbReference>
<evidence type="ECO:0000256" key="3">
    <source>
        <dbReference type="ARBA" id="ARBA00022664"/>
    </source>
</evidence>
<dbReference type="Gene3D" id="1.20.58.1070">
    <property type="match status" value="1"/>
</dbReference>
<comment type="subcellular location">
    <subcellularLocation>
        <location evidence="1">Cytoplasm</location>
    </subcellularLocation>
</comment>
<evidence type="ECO:0000313" key="8">
    <source>
        <dbReference type="EMBL" id="KAL1494583.1"/>
    </source>
</evidence>
<evidence type="ECO:0000256" key="7">
    <source>
        <dbReference type="PIRNR" id="PIRNR038038"/>
    </source>
</evidence>
<dbReference type="GO" id="GO:0005681">
    <property type="term" value="C:spliceosomal complex"/>
    <property type="evidence" value="ECO:0007669"/>
    <property type="project" value="UniProtKB-UniRule"/>
</dbReference>
<accession>A0ABD1EIQ6</accession>
<evidence type="ECO:0000256" key="6">
    <source>
        <dbReference type="ARBA" id="ARBA00047179"/>
    </source>
</evidence>
<evidence type="ECO:0000313" key="9">
    <source>
        <dbReference type="Proteomes" id="UP001566132"/>
    </source>
</evidence>
<sequence length="235" mass="27098">MDSFDSDSSDDEYGLGKKALDVNLPEHFDPNSVPQTGEEYLHHVIYERTKKCKKWVTAEGDFTRFNKNQTIHLTKDVDKPKALDKFYPTKEWQENAITDFIQLRNLIKNTIVQSEGIKENLDEPCFDSAPKFSELITLSQATKILLLHKITTKHLNSFDTYKGLSNHLGSWIYGILALLEKPLSPDCCFKLREFTKKCAFIRATLTNDREQTVAVPLNLYICIVARYFNQLDLID</sequence>
<proteinExistence type="inferred from homology"/>
<evidence type="ECO:0000256" key="1">
    <source>
        <dbReference type="ARBA" id="ARBA00004496"/>
    </source>
</evidence>
<name>A0ABD1EIQ6_HYPHA</name>
<dbReference type="EMBL" id="JBDJPC010000007">
    <property type="protein sequence ID" value="KAL1494583.1"/>
    <property type="molecule type" value="Genomic_DNA"/>
</dbReference>
<comment type="subunit">
    <text evidence="7">Part of the core SMN complex.</text>
</comment>
<dbReference type="GO" id="GO:0032797">
    <property type="term" value="C:SMN complex"/>
    <property type="evidence" value="ECO:0007669"/>
    <property type="project" value="UniProtKB-UniRule"/>
</dbReference>
<comment type="similarity">
    <text evidence="5 7">Belongs to the gemin-2 family.</text>
</comment>
<dbReference type="PIRSF" id="PIRSF038038">
    <property type="entry name" value="SMN_Gemin2"/>
    <property type="match status" value="1"/>
</dbReference>
<comment type="function">
    <text evidence="7">The SMN complex catalyzes the assembly of small nuclear ribonucleoproteins (snRNPs), the building blocks of the spliceosome, and thereby plays an important role in the splicing of cellular pre-mRNAs.</text>
</comment>
<dbReference type="PANTHER" id="PTHR12794:SF0">
    <property type="entry name" value="GEM-ASSOCIATED PROTEIN 2"/>
    <property type="match status" value="1"/>
</dbReference>
<evidence type="ECO:0000256" key="5">
    <source>
        <dbReference type="ARBA" id="ARBA00025758"/>
    </source>
</evidence>
<dbReference type="PANTHER" id="PTHR12794">
    <property type="entry name" value="GEMIN2"/>
    <property type="match status" value="1"/>
</dbReference>
<organism evidence="8 9">
    <name type="scientific">Hypothenemus hampei</name>
    <name type="common">Coffee berry borer</name>
    <dbReference type="NCBI Taxonomy" id="57062"/>
    <lineage>
        <taxon>Eukaryota</taxon>
        <taxon>Metazoa</taxon>
        <taxon>Ecdysozoa</taxon>
        <taxon>Arthropoda</taxon>
        <taxon>Hexapoda</taxon>
        <taxon>Insecta</taxon>
        <taxon>Pterygota</taxon>
        <taxon>Neoptera</taxon>
        <taxon>Endopterygota</taxon>
        <taxon>Coleoptera</taxon>
        <taxon>Polyphaga</taxon>
        <taxon>Cucujiformia</taxon>
        <taxon>Curculionidae</taxon>
        <taxon>Scolytinae</taxon>
        <taxon>Hypothenemus</taxon>
    </lineage>
</organism>
<evidence type="ECO:0000256" key="2">
    <source>
        <dbReference type="ARBA" id="ARBA00022490"/>
    </source>
</evidence>
<gene>
    <name evidence="8" type="ORF">ABEB36_010158</name>
</gene>
<dbReference type="InterPro" id="IPR017364">
    <property type="entry name" value="GEMIN2"/>
</dbReference>
<evidence type="ECO:0000256" key="4">
    <source>
        <dbReference type="ARBA" id="ARBA00023187"/>
    </source>
</evidence>
<keyword evidence="9" id="KW-1185">Reference proteome</keyword>